<keyword evidence="1" id="KW-0812">Transmembrane</keyword>
<evidence type="ECO:0008006" key="4">
    <source>
        <dbReference type="Google" id="ProtNLM"/>
    </source>
</evidence>
<proteinExistence type="predicted"/>
<sequence>MSRRADVPRSAAKRPVLPSAALGIVFILVAAWLLFRVPGALQEERRFEAAAACTAPAGSDECLRTVPARVGHTERAGRSRTPNFWLYVTQADGTPARTRLAGSPPSSPTAWSGSRVRVTYWQGQIRYVDFTDGRRYTYADPRGSYRLFLAGGLGLGMYGTGFLWVAYWWARHSAASRRTYPWQVGVALIGALYLAVAGAAVPWLTDDVPAALLLLAAAALPVPAAYAVTASVYRRRGDDTVHVVPAVPEAEQCVPGAVLGDVPYSPPHGGGYLVVGPGLLATTPDPTGAFARRAVPRTLVPQRVRPPYRTDPGGGNYGDRLVVECRDGGTPVFVVTAKEHVPWVLGALESAREAAREPGR</sequence>
<evidence type="ECO:0000313" key="3">
    <source>
        <dbReference type="Proteomes" id="UP001499942"/>
    </source>
</evidence>
<gene>
    <name evidence="2" type="ORF">GCM10010393_35090</name>
</gene>
<keyword evidence="1" id="KW-1133">Transmembrane helix</keyword>
<feature type="transmembrane region" description="Helical" evidence="1">
    <location>
        <begin position="147"/>
        <end position="170"/>
    </location>
</feature>
<keyword evidence="3" id="KW-1185">Reference proteome</keyword>
<name>A0ABN3MF06_9ACTN</name>
<reference evidence="2 3" key="1">
    <citation type="journal article" date="2019" name="Int. J. Syst. Evol. Microbiol.">
        <title>The Global Catalogue of Microorganisms (GCM) 10K type strain sequencing project: providing services to taxonomists for standard genome sequencing and annotation.</title>
        <authorList>
            <consortium name="The Broad Institute Genomics Platform"/>
            <consortium name="The Broad Institute Genome Sequencing Center for Infectious Disease"/>
            <person name="Wu L."/>
            <person name="Ma J."/>
        </authorList>
    </citation>
    <scope>NUCLEOTIDE SEQUENCE [LARGE SCALE GENOMIC DNA]</scope>
    <source>
        <strain evidence="2 3">JCM 5062</strain>
    </source>
</reference>
<evidence type="ECO:0000313" key="2">
    <source>
        <dbReference type="EMBL" id="GAA2499695.1"/>
    </source>
</evidence>
<evidence type="ECO:0000256" key="1">
    <source>
        <dbReference type="SAM" id="Phobius"/>
    </source>
</evidence>
<feature type="transmembrane region" description="Helical" evidence="1">
    <location>
        <begin position="210"/>
        <end position="228"/>
    </location>
</feature>
<dbReference type="Proteomes" id="UP001499942">
    <property type="component" value="Unassembled WGS sequence"/>
</dbReference>
<accession>A0ABN3MF06</accession>
<protein>
    <recommendedName>
        <fullName evidence="4">DUF3592 domain-containing protein</fullName>
    </recommendedName>
</protein>
<comment type="caution">
    <text evidence="2">The sequence shown here is derived from an EMBL/GenBank/DDBJ whole genome shotgun (WGS) entry which is preliminary data.</text>
</comment>
<dbReference type="EMBL" id="BAAASR010000018">
    <property type="protein sequence ID" value="GAA2499695.1"/>
    <property type="molecule type" value="Genomic_DNA"/>
</dbReference>
<dbReference type="RefSeq" id="WP_344362053.1">
    <property type="nucleotide sequence ID" value="NZ_BAAASR010000018.1"/>
</dbReference>
<keyword evidence="1" id="KW-0472">Membrane</keyword>
<feature type="transmembrane region" description="Helical" evidence="1">
    <location>
        <begin position="16"/>
        <end position="35"/>
    </location>
</feature>
<organism evidence="2 3">
    <name type="scientific">Streptomyces gobitricini</name>
    <dbReference type="NCBI Taxonomy" id="68211"/>
    <lineage>
        <taxon>Bacteria</taxon>
        <taxon>Bacillati</taxon>
        <taxon>Actinomycetota</taxon>
        <taxon>Actinomycetes</taxon>
        <taxon>Kitasatosporales</taxon>
        <taxon>Streptomycetaceae</taxon>
        <taxon>Streptomyces</taxon>
    </lineage>
</organism>
<feature type="transmembrane region" description="Helical" evidence="1">
    <location>
        <begin position="182"/>
        <end position="204"/>
    </location>
</feature>